<evidence type="ECO:0000313" key="14">
    <source>
        <dbReference type="Proteomes" id="UP000287746"/>
    </source>
</evidence>
<evidence type="ECO:0000256" key="10">
    <source>
        <dbReference type="SAM" id="MobiDB-lite"/>
    </source>
</evidence>
<dbReference type="NCBIfam" id="TIGR01352">
    <property type="entry name" value="tonB_Cterm"/>
    <property type="match status" value="1"/>
</dbReference>
<dbReference type="RefSeq" id="WP_126003951.1">
    <property type="nucleotide sequence ID" value="NZ_QQYZ01000004.1"/>
</dbReference>
<evidence type="ECO:0000256" key="1">
    <source>
        <dbReference type="ARBA" id="ARBA00004383"/>
    </source>
</evidence>
<dbReference type="InterPro" id="IPR051045">
    <property type="entry name" value="TonB-dependent_transducer"/>
</dbReference>
<evidence type="ECO:0000256" key="2">
    <source>
        <dbReference type="ARBA" id="ARBA00006555"/>
    </source>
</evidence>
<feature type="compositionally biased region" description="Basic and acidic residues" evidence="10">
    <location>
        <begin position="57"/>
        <end position="71"/>
    </location>
</feature>
<keyword evidence="9 11" id="KW-0472">Membrane</keyword>
<dbReference type="InterPro" id="IPR006260">
    <property type="entry name" value="TonB/TolA_C"/>
</dbReference>
<evidence type="ECO:0000259" key="12">
    <source>
        <dbReference type="PROSITE" id="PS52015"/>
    </source>
</evidence>
<sequence>MYADRYHSTASRPAGAGAALLISGTIILGLYYAGPKIGPGGITTILTGTNIPVVEPKPVDPEPVRQTERRKPVTTPLPYAPDPLVDVRTDRPAVAGTDVIGPVTIDPPGPIGPIGPVNGGGATVEPPRPPVMVGPSVDPRFADALQPPYPPAEIRAGTEGSVTARVLIGTDGRVKAIDIVKSPSAGLAEATRRQALARWRFKPATRDGVPVEGWKTMTLRFQIVE</sequence>
<dbReference type="Gene3D" id="3.30.1150.10">
    <property type="match status" value="1"/>
</dbReference>
<protein>
    <submittedName>
        <fullName evidence="13">Energy transducer TonB</fullName>
    </submittedName>
</protein>
<organism evidence="13 14">
    <name type="scientific">Sphingomonas koreensis</name>
    <dbReference type="NCBI Taxonomy" id="93064"/>
    <lineage>
        <taxon>Bacteria</taxon>
        <taxon>Pseudomonadati</taxon>
        <taxon>Pseudomonadota</taxon>
        <taxon>Alphaproteobacteria</taxon>
        <taxon>Sphingomonadales</taxon>
        <taxon>Sphingomonadaceae</taxon>
        <taxon>Sphingomonas</taxon>
    </lineage>
</organism>
<dbReference type="Pfam" id="PF03544">
    <property type="entry name" value="TonB_C"/>
    <property type="match status" value="1"/>
</dbReference>
<dbReference type="PANTHER" id="PTHR33446:SF2">
    <property type="entry name" value="PROTEIN TONB"/>
    <property type="match status" value="1"/>
</dbReference>
<evidence type="ECO:0000256" key="11">
    <source>
        <dbReference type="SAM" id="Phobius"/>
    </source>
</evidence>
<evidence type="ECO:0000256" key="7">
    <source>
        <dbReference type="ARBA" id="ARBA00022927"/>
    </source>
</evidence>
<keyword evidence="7" id="KW-0653">Protein transport</keyword>
<feature type="region of interest" description="Disordered" evidence="10">
    <location>
        <begin position="56"/>
        <end position="86"/>
    </location>
</feature>
<dbReference type="PANTHER" id="PTHR33446">
    <property type="entry name" value="PROTEIN TONB-RELATED"/>
    <property type="match status" value="1"/>
</dbReference>
<dbReference type="GO" id="GO:0098797">
    <property type="term" value="C:plasma membrane protein complex"/>
    <property type="evidence" value="ECO:0007669"/>
    <property type="project" value="TreeGrafter"/>
</dbReference>
<dbReference type="EMBL" id="QQYZ01000004">
    <property type="protein sequence ID" value="RSY88072.1"/>
    <property type="molecule type" value="Genomic_DNA"/>
</dbReference>
<comment type="subcellular location">
    <subcellularLocation>
        <location evidence="1">Cell inner membrane</location>
        <topology evidence="1">Single-pass membrane protein</topology>
        <orientation evidence="1">Periplasmic side</orientation>
    </subcellularLocation>
</comment>
<dbReference type="GO" id="GO:0055085">
    <property type="term" value="P:transmembrane transport"/>
    <property type="evidence" value="ECO:0007669"/>
    <property type="project" value="InterPro"/>
</dbReference>
<keyword evidence="3" id="KW-0813">Transport</keyword>
<reference evidence="13 14" key="1">
    <citation type="submission" date="2018-07" db="EMBL/GenBank/DDBJ databases">
        <title>Genomic and Epidemiologic Investigation of an Indolent Hospital Outbreak.</title>
        <authorList>
            <person name="Johnson R.C."/>
            <person name="Deming C."/>
            <person name="Conlan S."/>
            <person name="Zellmer C.J."/>
            <person name="Michelin A.V."/>
            <person name="Lee-Lin S."/>
            <person name="Thomas P.J."/>
            <person name="Park M."/>
            <person name="Weingarten R.A."/>
            <person name="Less J."/>
            <person name="Dekker J.P."/>
            <person name="Frank K.M."/>
            <person name="Musser K.A."/>
            <person name="Mcquiston J.R."/>
            <person name="Henderson D.K."/>
            <person name="Lau A.F."/>
            <person name="Palmore T.N."/>
            <person name="Segre J.A."/>
        </authorList>
    </citation>
    <scope>NUCLEOTIDE SEQUENCE [LARGE SCALE GENOMIC DNA]</scope>
    <source>
        <strain evidence="13 14">SK-CDC1_0717</strain>
    </source>
</reference>
<name>A0A430G6E6_9SPHN</name>
<dbReference type="GO" id="GO:0015031">
    <property type="term" value="P:protein transport"/>
    <property type="evidence" value="ECO:0007669"/>
    <property type="project" value="UniProtKB-KW"/>
</dbReference>
<keyword evidence="5" id="KW-0997">Cell inner membrane</keyword>
<accession>A0A430G6E6</accession>
<comment type="caution">
    <text evidence="13">The sequence shown here is derived from an EMBL/GenBank/DDBJ whole genome shotgun (WGS) entry which is preliminary data.</text>
</comment>
<feature type="transmembrane region" description="Helical" evidence="11">
    <location>
        <begin position="14"/>
        <end position="33"/>
    </location>
</feature>
<evidence type="ECO:0000256" key="5">
    <source>
        <dbReference type="ARBA" id="ARBA00022519"/>
    </source>
</evidence>
<keyword evidence="8 11" id="KW-1133">Transmembrane helix</keyword>
<keyword evidence="6 11" id="KW-0812">Transmembrane</keyword>
<dbReference type="SUPFAM" id="SSF74653">
    <property type="entry name" value="TolA/TonB C-terminal domain"/>
    <property type="match status" value="1"/>
</dbReference>
<dbReference type="AlphaFoldDB" id="A0A430G6E6"/>
<evidence type="ECO:0000256" key="6">
    <source>
        <dbReference type="ARBA" id="ARBA00022692"/>
    </source>
</evidence>
<dbReference type="InterPro" id="IPR037682">
    <property type="entry name" value="TonB_C"/>
</dbReference>
<proteinExistence type="inferred from homology"/>
<dbReference type="Proteomes" id="UP000287746">
    <property type="component" value="Unassembled WGS sequence"/>
</dbReference>
<evidence type="ECO:0000313" key="13">
    <source>
        <dbReference type="EMBL" id="RSY88072.1"/>
    </source>
</evidence>
<keyword evidence="4" id="KW-1003">Cell membrane</keyword>
<evidence type="ECO:0000256" key="9">
    <source>
        <dbReference type="ARBA" id="ARBA00023136"/>
    </source>
</evidence>
<evidence type="ECO:0000256" key="3">
    <source>
        <dbReference type="ARBA" id="ARBA00022448"/>
    </source>
</evidence>
<dbReference type="GO" id="GO:0031992">
    <property type="term" value="F:energy transducer activity"/>
    <property type="evidence" value="ECO:0007669"/>
    <property type="project" value="TreeGrafter"/>
</dbReference>
<gene>
    <name evidence="13" type="ORF">DAH66_06370</name>
</gene>
<dbReference type="PROSITE" id="PS52015">
    <property type="entry name" value="TONB_CTD"/>
    <property type="match status" value="1"/>
</dbReference>
<evidence type="ECO:0000256" key="4">
    <source>
        <dbReference type="ARBA" id="ARBA00022475"/>
    </source>
</evidence>
<feature type="domain" description="TonB C-terminal" evidence="12">
    <location>
        <begin position="134"/>
        <end position="225"/>
    </location>
</feature>
<comment type="similarity">
    <text evidence="2">Belongs to the TonB family.</text>
</comment>
<evidence type="ECO:0000256" key="8">
    <source>
        <dbReference type="ARBA" id="ARBA00022989"/>
    </source>
</evidence>